<feature type="transmembrane region" description="Helical" evidence="1">
    <location>
        <begin position="31"/>
        <end position="51"/>
    </location>
</feature>
<protein>
    <submittedName>
        <fullName evidence="2">Uncharacterized protein</fullName>
    </submittedName>
</protein>
<name>A0ABS8BQV5_9RHOB</name>
<gene>
    <name evidence="2" type="ORF">LGQ03_02620</name>
</gene>
<keyword evidence="1" id="KW-1133">Transmembrane helix</keyword>
<dbReference type="EMBL" id="JAJATZ010000001">
    <property type="protein sequence ID" value="MCB5198124.1"/>
    <property type="molecule type" value="Genomic_DNA"/>
</dbReference>
<evidence type="ECO:0000313" key="3">
    <source>
        <dbReference type="Proteomes" id="UP001138961"/>
    </source>
</evidence>
<sequence>MIIPLGSLLAGAALGMWRARANGGNWRDMAQWAASFGILFGIVGLFVLIFYSRSVA</sequence>
<keyword evidence="1" id="KW-0472">Membrane</keyword>
<reference evidence="2" key="1">
    <citation type="submission" date="2021-10" db="EMBL/GenBank/DDBJ databases">
        <title>Loktanella gaetbuli sp. nov., isolated from a tidal flat.</title>
        <authorList>
            <person name="Park S."/>
            <person name="Yoon J.-H."/>
        </authorList>
    </citation>
    <scope>NUCLEOTIDE SEQUENCE</scope>
    <source>
        <strain evidence="2">TSTF-M6</strain>
    </source>
</reference>
<evidence type="ECO:0000256" key="1">
    <source>
        <dbReference type="SAM" id="Phobius"/>
    </source>
</evidence>
<dbReference type="Proteomes" id="UP001138961">
    <property type="component" value="Unassembled WGS sequence"/>
</dbReference>
<keyword evidence="3" id="KW-1185">Reference proteome</keyword>
<dbReference type="RefSeq" id="WP_090159531.1">
    <property type="nucleotide sequence ID" value="NZ_JAJATZ010000001.1"/>
</dbReference>
<proteinExistence type="predicted"/>
<comment type="caution">
    <text evidence="2">The sequence shown here is derived from an EMBL/GenBank/DDBJ whole genome shotgun (WGS) entry which is preliminary data.</text>
</comment>
<accession>A0ABS8BQV5</accession>
<evidence type="ECO:0000313" key="2">
    <source>
        <dbReference type="EMBL" id="MCB5198124.1"/>
    </source>
</evidence>
<organism evidence="2 3">
    <name type="scientific">Loktanella gaetbuli</name>
    <dbReference type="NCBI Taxonomy" id="2881335"/>
    <lineage>
        <taxon>Bacteria</taxon>
        <taxon>Pseudomonadati</taxon>
        <taxon>Pseudomonadota</taxon>
        <taxon>Alphaproteobacteria</taxon>
        <taxon>Rhodobacterales</taxon>
        <taxon>Roseobacteraceae</taxon>
        <taxon>Loktanella</taxon>
    </lineage>
</organism>
<keyword evidence="1" id="KW-0812">Transmembrane</keyword>